<dbReference type="SUPFAM" id="SSF53850">
    <property type="entry name" value="Periplasmic binding protein-like II"/>
    <property type="match status" value="1"/>
</dbReference>
<gene>
    <name evidence="6" type="ORF">CAL12_18825</name>
</gene>
<dbReference type="PANTHER" id="PTHR30419:SF8">
    <property type="entry name" value="NITROGEN ASSIMILATION TRANSCRIPTIONAL ACTIVATOR-RELATED"/>
    <property type="match status" value="1"/>
</dbReference>
<feature type="domain" description="HTH lysR-type" evidence="5">
    <location>
        <begin position="1"/>
        <end position="58"/>
    </location>
</feature>
<dbReference type="FunFam" id="1.10.10.10:FF:000001">
    <property type="entry name" value="LysR family transcriptional regulator"/>
    <property type="match status" value="1"/>
</dbReference>
<evidence type="ECO:0000313" key="6">
    <source>
        <dbReference type="EMBL" id="ARP82667.1"/>
    </source>
</evidence>
<dbReference type="Pfam" id="PF03466">
    <property type="entry name" value="LysR_substrate"/>
    <property type="match status" value="1"/>
</dbReference>
<dbReference type="PRINTS" id="PR00039">
    <property type="entry name" value="HTHLYSR"/>
</dbReference>
<evidence type="ECO:0000313" key="7">
    <source>
        <dbReference type="Proteomes" id="UP000194151"/>
    </source>
</evidence>
<keyword evidence="4" id="KW-0804">Transcription</keyword>
<evidence type="ECO:0000256" key="2">
    <source>
        <dbReference type="ARBA" id="ARBA00023015"/>
    </source>
</evidence>
<sequence>MDLRDLKYFVALAHAGNTRRAADAVHRSQPALIKAIARLEASLGARLFERVGRGQRLSAAGSALLARAAPLLNASDAVRDEVAALGQGRAGIVRLGCGPLGAEYLLPTISRRLLREAPDVQLKLSIRMNYESRIELRDGNLDLVLGFVPEHDDAEFVYDTLLEDIVVVAAGAGHPILRARKPVTLEQLTRYRWALPNVSVASRVWLDQVFASRGLTPPQTQIETNSIPLIPHVIADTHLLSFVSRRTIQASRGRLREIPLPTTTLVRNFGLTYPKEVSLSPAAEKLVSLLREHGQALFHKMD</sequence>
<accession>A0A1W6YNN0</accession>
<dbReference type="InterPro" id="IPR036388">
    <property type="entry name" value="WH-like_DNA-bd_sf"/>
</dbReference>
<dbReference type="SUPFAM" id="SSF46785">
    <property type="entry name" value="Winged helix' DNA-binding domain"/>
    <property type="match status" value="1"/>
</dbReference>
<dbReference type="GO" id="GO:0005829">
    <property type="term" value="C:cytosol"/>
    <property type="evidence" value="ECO:0007669"/>
    <property type="project" value="TreeGrafter"/>
</dbReference>
<dbReference type="GO" id="GO:0003677">
    <property type="term" value="F:DNA binding"/>
    <property type="evidence" value="ECO:0007669"/>
    <property type="project" value="UniProtKB-KW"/>
</dbReference>
<evidence type="ECO:0000259" key="5">
    <source>
        <dbReference type="PROSITE" id="PS50931"/>
    </source>
</evidence>
<keyword evidence="3" id="KW-0238">DNA-binding</keyword>
<dbReference type="STRING" id="1416806.CAL12_18825"/>
<dbReference type="PROSITE" id="PS50931">
    <property type="entry name" value="HTH_LYSR"/>
    <property type="match status" value="1"/>
</dbReference>
<dbReference type="OrthoDB" id="9133980at2"/>
<dbReference type="Gene3D" id="1.10.10.10">
    <property type="entry name" value="Winged helix-like DNA-binding domain superfamily/Winged helix DNA-binding domain"/>
    <property type="match status" value="1"/>
</dbReference>
<dbReference type="InterPro" id="IPR000847">
    <property type="entry name" value="LysR_HTH_N"/>
</dbReference>
<dbReference type="Proteomes" id="UP000194151">
    <property type="component" value="Chromosome"/>
</dbReference>
<evidence type="ECO:0000256" key="3">
    <source>
        <dbReference type="ARBA" id="ARBA00023125"/>
    </source>
</evidence>
<proteinExistence type="inferred from homology"/>
<dbReference type="RefSeq" id="WP_086066026.1">
    <property type="nucleotide sequence ID" value="NZ_CP021108.1"/>
</dbReference>
<protein>
    <recommendedName>
        <fullName evidence="5">HTH lysR-type domain-containing protein</fullName>
    </recommendedName>
</protein>
<keyword evidence="2" id="KW-0805">Transcription regulation</keyword>
<evidence type="ECO:0000256" key="1">
    <source>
        <dbReference type="ARBA" id="ARBA00009437"/>
    </source>
</evidence>
<dbReference type="Gene3D" id="3.40.190.290">
    <property type="match status" value="1"/>
</dbReference>
<keyword evidence="7" id="KW-1185">Reference proteome</keyword>
<reference evidence="6 7" key="1">
    <citation type="submission" date="2017-05" db="EMBL/GenBank/DDBJ databases">
        <title>Complete and WGS of Bordetella genogroups.</title>
        <authorList>
            <person name="Spilker T."/>
            <person name="LiPuma J."/>
        </authorList>
    </citation>
    <scope>NUCLEOTIDE SEQUENCE [LARGE SCALE GENOMIC DNA]</scope>
    <source>
        <strain evidence="6 7">AU19157</strain>
    </source>
</reference>
<evidence type="ECO:0000256" key="4">
    <source>
        <dbReference type="ARBA" id="ARBA00023163"/>
    </source>
</evidence>
<name>A0A1W6YNN0_9BORD</name>
<dbReference type="GO" id="GO:0003700">
    <property type="term" value="F:DNA-binding transcription factor activity"/>
    <property type="evidence" value="ECO:0007669"/>
    <property type="project" value="InterPro"/>
</dbReference>
<dbReference type="AlphaFoldDB" id="A0A1W6YNN0"/>
<dbReference type="PANTHER" id="PTHR30419">
    <property type="entry name" value="HTH-TYPE TRANSCRIPTIONAL REGULATOR YBHD"/>
    <property type="match status" value="1"/>
</dbReference>
<dbReference type="KEGG" id="bgv:CAL12_18825"/>
<dbReference type="InterPro" id="IPR036390">
    <property type="entry name" value="WH_DNA-bd_sf"/>
</dbReference>
<organism evidence="6 7">
    <name type="scientific">Bordetella genomosp. 8</name>
    <dbReference type="NCBI Taxonomy" id="1416806"/>
    <lineage>
        <taxon>Bacteria</taxon>
        <taxon>Pseudomonadati</taxon>
        <taxon>Pseudomonadota</taxon>
        <taxon>Betaproteobacteria</taxon>
        <taxon>Burkholderiales</taxon>
        <taxon>Alcaligenaceae</taxon>
        <taxon>Bordetella</taxon>
    </lineage>
</organism>
<dbReference type="Pfam" id="PF00126">
    <property type="entry name" value="HTH_1"/>
    <property type="match status" value="1"/>
</dbReference>
<dbReference type="EMBL" id="CP021108">
    <property type="protein sequence ID" value="ARP82667.1"/>
    <property type="molecule type" value="Genomic_DNA"/>
</dbReference>
<dbReference type="InterPro" id="IPR005119">
    <property type="entry name" value="LysR_subst-bd"/>
</dbReference>
<dbReference type="InterPro" id="IPR050950">
    <property type="entry name" value="HTH-type_LysR_regulators"/>
</dbReference>
<comment type="similarity">
    <text evidence="1">Belongs to the LysR transcriptional regulatory family.</text>
</comment>